<evidence type="ECO:0000313" key="12">
    <source>
        <dbReference type="EMBL" id="CAF3902749.1"/>
    </source>
</evidence>
<proteinExistence type="inferred from homology"/>
<reference evidence="9" key="1">
    <citation type="submission" date="2021-02" db="EMBL/GenBank/DDBJ databases">
        <authorList>
            <person name="Nowell W R."/>
        </authorList>
    </citation>
    <scope>NUCLEOTIDE SEQUENCE</scope>
</reference>
<dbReference type="Proteomes" id="UP000663860">
    <property type="component" value="Unassembled WGS sequence"/>
</dbReference>
<keyword evidence="2 4" id="KW-0689">Ribosomal protein</keyword>
<keyword evidence="3 4" id="KW-0687">Ribonucleoprotein</keyword>
<dbReference type="EMBL" id="CAJNON010000231">
    <property type="protein sequence ID" value="CAF1126570.1"/>
    <property type="molecule type" value="Genomic_DNA"/>
</dbReference>
<feature type="region of interest" description="Disordered" evidence="5">
    <location>
        <begin position="140"/>
        <end position="172"/>
    </location>
</feature>
<feature type="domain" description="Ribosomal protein eL8/eL30/eS12/Gadd45" evidence="6">
    <location>
        <begin position="160"/>
        <end position="243"/>
    </location>
</feature>
<gene>
    <name evidence="8" type="ORF">IZO911_LOCUS25517</name>
    <name evidence="9" type="ORF">JYZ213_LOCUS28895</name>
    <name evidence="12" type="ORF">KXQ929_LOCUS22909</name>
    <name evidence="10" type="ORF">OKA104_LOCUS4716</name>
    <name evidence="11" type="ORF">OXD698_LOCUS11538</name>
    <name evidence="7" type="ORF">VCS650_LOCUS21492</name>
</gene>
<dbReference type="EMBL" id="CAJNOE010000319">
    <property type="protein sequence ID" value="CAF1146278.1"/>
    <property type="molecule type" value="Genomic_DNA"/>
</dbReference>
<dbReference type="EMBL" id="CAJNOG010000429">
    <property type="protein sequence ID" value="CAF1237634.1"/>
    <property type="molecule type" value="Genomic_DNA"/>
</dbReference>
<organism evidence="9 13">
    <name type="scientific">Adineta steineri</name>
    <dbReference type="NCBI Taxonomy" id="433720"/>
    <lineage>
        <taxon>Eukaryota</taxon>
        <taxon>Metazoa</taxon>
        <taxon>Spiralia</taxon>
        <taxon>Gnathifera</taxon>
        <taxon>Rotifera</taxon>
        <taxon>Eurotatoria</taxon>
        <taxon>Bdelloidea</taxon>
        <taxon>Adinetida</taxon>
        <taxon>Adinetidae</taxon>
        <taxon>Adineta</taxon>
    </lineage>
</organism>
<dbReference type="PROSITE" id="PS01082">
    <property type="entry name" value="RIBOSOMAL_L7AE"/>
    <property type="match status" value="1"/>
</dbReference>
<evidence type="ECO:0000256" key="2">
    <source>
        <dbReference type="ARBA" id="ARBA00022980"/>
    </source>
</evidence>
<sequence length="300" mass="33689">MAPPATGSATTKKSTTTTIKTTTTSKASSSTGKSGGALKKGKKKIAAAPLKSKVESKKLVNPLYEKRAKNFGIGQDIQPKRDLTRFVKWPQYIRVQRQRSILLKRLKVPPPINQFTQTLDKQTSTQLFKLLEKYRPESRAEKKLRLKQRAEEQAKTNKPDRPTKRPNGLRSGMNTVTSLIEKKKAQLVLIAHDVEPIELVLHLPTLCRKMGIPYCIVKGKARLGRLVHLKTCSSLALTDVNTEDKSGLGKIIEAVKTNFNDRYDELRRHWGGGVLGNKSQARINRLERIKSREAAHQRNA</sequence>
<evidence type="ECO:0000256" key="4">
    <source>
        <dbReference type="RuleBase" id="RU367042"/>
    </source>
</evidence>
<dbReference type="InterPro" id="IPR004038">
    <property type="entry name" value="Ribosomal_eL8/eL30/eS12/Gad45"/>
</dbReference>
<evidence type="ECO:0000259" key="6">
    <source>
        <dbReference type="Pfam" id="PF01248"/>
    </source>
</evidence>
<dbReference type="InterPro" id="IPR004037">
    <property type="entry name" value="Ribosomal_eL8-like_CS"/>
</dbReference>
<dbReference type="OrthoDB" id="29563at2759"/>
<dbReference type="EMBL" id="CAJOBB010001782">
    <property type="protein sequence ID" value="CAF3902749.1"/>
    <property type="molecule type" value="Genomic_DNA"/>
</dbReference>
<dbReference type="AlphaFoldDB" id="A0A814Z1A9"/>
<evidence type="ECO:0000313" key="9">
    <source>
        <dbReference type="EMBL" id="CAF1237634.1"/>
    </source>
</evidence>
<dbReference type="GO" id="GO:0022625">
    <property type="term" value="C:cytosolic large ribosomal subunit"/>
    <property type="evidence" value="ECO:0007669"/>
    <property type="project" value="UniProtKB-UniRule"/>
</dbReference>
<dbReference type="InterPro" id="IPR050257">
    <property type="entry name" value="eL8/uL1-like"/>
</dbReference>
<dbReference type="PRINTS" id="PR00881">
    <property type="entry name" value="L7ARS6FAMILY"/>
</dbReference>
<evidence type="ECO:0000313" key="11">
    <source>
        <dbReference type="EMBL" id="CAF3690129.1"/>
    </source>
</evidence>
<evidence type="ECO:0000313" key="13">
    <source>
        <dbReference type="Proteomes" id="UP000663845"/>
    </source>
</evidence>
<dbReference type="GO" id="GO:0003723">
    <property type="term" value="F:RNA binding"/>
    <property type="evidence" value="ECO:0007669"/>
    <property type="project" value="UniProtKB-UniRule"/>
</dbReference>
<feature type="compositionally biased region" description="Low complexity" evidence="5">
    <location>
        <begin position="1"/>
        <end position="32"/>
    </location>
</feature>
<evidence type="ECO:0000313" key="10">
    <source>
        <dbReference type="EMBL" id="CAF3563475.1"/>
    </source>
</evidence>
<protein>
    <recommendedName>
        <fullName evidence="4">60S ribosomal protein L7a</fullName>
    </recommendedName>
</protein>
<evidence type="ECO:0000256" key="3">
    <source>
        <dbReference type="ARBA" id="ARBA00023274"/>
    </source>
</evidence>
<dbReference type="FunFam" id="3.30.1330.30:FF:000003">
    <property type="entry name" value="60S ribosomal protein L7a"/>
    <property type="match status" value="1"/>
</dbReference>
<dbReference type="SUPFAM" id="SSF55315">
    <property type="entry name" value="L30e-like"/>
    <property type="match status" value="1"/>
</dbReference>
<dbReference type="InterPro" id="IPR029064">
    <property type="entry name" value="Ribosomal_eL30-like_sf"/>
</dbReference>
<dbReference type="Proteomes" id="UP000663891">
    <property type="component" value="Unassembled WGS sequence"/>
</dbReference>
<dbReference type="PRINTS" id="PR00882">
    <property type="entry name" value="RIBOSOMALL7A"/>
</dbReference>
<accession>A0A814Z1A9</accession>
<dbReference type="Gene3D" id="3.30.1330.30">
    <property type="match status" value="1"/>
</dbReference>
<dbReference type="Proteomes" id="UP000663845">
    <property type="component" value="Unassembled WGS sequence"/>
</dbReference>
<evidence type="ECO:0000313" key="7">
    <source>
        <dbReference type="EMBL" id="CAF1126570.1"/>
    </source>
</evidence>
<evidence type="ECO:0000313" key="8">
    <source>
        <dbReference type="EMBL" id="CAF1146278.1"/>
    </source>
</evidence>
<feature type="compositionally biased region" description="Basic and acidic residues" evidence="5">
    <location>
        <begin position="140"/>
        <end position="163"/>
    </location>
</feature>
<comment type="similarity">
    <text evidence="1 4">Belongs to the eukaryotic ribosomal protein eL8 family.</text>
</comment>
<dbReference type="EMBL" id="CAJOAY010000156">
    <property type="protein sequence ID" value="CAF3563475.1"/>
    <property type="molecule type" value="Genomic_DNA"/>
</dbReference>
<evidence type="ECO:0000256" key="5">
    <source>
        <dbReference type="SAM" id="MobiDB-lite"/>
    </source>
</evidence>
<dbReference type="EMBL" id="CAJOAZ010000648">
    <property type="protein sequence ID" value="CAF3690129.1"/>
    <property type="molecule type" value="Genomic_DNA"/>
</dbReference>
<dbReference type="InterPro" id="IPR018492">
    <property type="entry name" value="Ribosomal_eL8/Nhp2"/>
</dbReference>
<dbReference type="InterPro" id="IPR001921">
    <property type="entry name" value="Ribosomal_eL8_euk"/>
</dbReference>
<comment type="function">
    <text evidence="4">Component of the ribosome.</text>
</comment>
<dbReference type="Proteomes" id="UP000663868">
    <property type="component" value="Unassembled WGS sequence"/>
</dbReference>
<feature type="region of interest" description="Disordered" evidence="5">
    <location>
        <begin position="1"/>
        <end position="46"/>
    </location>
</feature>
<evidence type="ECO:0000256" key="1">
    <source>
        <dbReference type="ARBA" id="ARBA00007337"/>
    </source>
</evidence>
<dbReference type="PANTHER" id="PTHR23105">
    <property type="entry name" value="RIBOSOMAL PROTEIN L7AE FAMILY MEMBER"/>
    <property type="match status" value="1"/>
</dbReference>
<dbReference type="Proteomes" id="UP000663881">
    <property type="component" value="Unassembled WGS sequence"/>
</dbReference>
<dbReference type="Proteomes" id="UP000663844">
    <property type="component" value="Unassembled WGS sequence"/>
</dbReference>
<comment type="caution">
    <text evidence="9">The sequence shown here is derived from an EMBL/GenBank/DDBJ whole genome shotgun (WGS) entry which is preliminary data.</text>
</comment>
<dbReference type="GO" id="GO:0042254">
    <property type="term" value="P:ribosome biogenesis"/>
    <property type="evidence" value="ECO:0007669"/>
    <property type="project" value="InterPro"/>
</dbReference>
<name>A0A814Z1A9_9BILA</name>
<dbReference type="Pfam" id="PF01248">
    <property type="entry name" value="Ribosomal_L7Ae"/>
    <property type="match status" value="1"/>
</dbReference>